<evidence type="ECO:0000313" key="2">
    <source>
        <dbReference type="EMBL" id="KAF4727179.1"/>
    </source>
</evidence>
<feature type="non-terminal residue" evidence="2">
    <location>
        <position position="1"/>
    </location>
</feature>
<evidence type="ECO:0000256" key="1">
    <source>
        <dbReference type="SAM" id="MobiDB-lite"/>
    </source>
</evidence>
<feature type="compositionally biased region" description="Polar residues" evidence="1">
    <location>
        <begin position="28"/>
        <end position="45"/>
    </location>
</feature>
<feature type="region of interest" description="Disordered" evidence="1">
    <location>
        <begin position="124"/>
        <end position="154"/>
    </location>
</feature>
<gene>
    <name evidence="2" type="ORF">FOZ62_004205</name>
</gene>
<name>A0A7J6S2N2_PEROL</name>
<sequence>MKTQKVRKRVTSFVSNTLDRAKRRRIGSTRTNPRYSLGSATTDDYANTPVRLRHDKGRTGGGGGGGGDKKKSNWRKMVNRLSKLRRKKDRKSEAGNGKGGGTTGGVRAPPSVIPNTMLLQLGLPSLDKHNPVSNSPRSRKSLTSSTVGSYDIEPDPLSNTPYHGWIHDNDALWLRCAKDYCDVVCSNKGHTTQHVATIKDNTPIYHTLPDDEIQRYRHRHPVFMNSPAGDGGGAAVKSSAHPDHSAADAVDGFYASLTSGFKSLRRKKRNDADKERGDYRKFTGMKTTQGAPTREETDLVLSLLDKVYFKDYTTEVYVTRSWSLIHPEVKMQYNVLPMTLPISGERDDATTTTTNPAAAAASVGNNNNLRAKLHIYDIYTDIIMMRVHNRQHQQQQQQQQQQRQSRR</sequence>
<organism evidence="2 3">
    <name type="scientific">Perkinsus olseni</name>
    <name type="common">Perkinsus atlanticus</name>
    <dbReference type="NCBI Taxonomy" id="32597"/>
    <lineage>
        <taxon>Eukaryota</taxon>
        <taxon>Sar</taxon>
        <taxon>Alveolata</taxon>
        <taxon>Perkinsozoa</taxon>
        <taxon>Perkinsea</taxon>
        <taxon>Perkinsida</taxon>
        <taxon>Perkinsidae</taxon>
        <taxon>Perkinsus</taxon>
    </lineage>
</organism>
<feature type="compositionally biased region" description="Basic residues" evidence="1">
    <location>
        <begin position="72"/>
        <end position="89"/>
    </location>
</feature>
<dbReference type="Proteomes" id="UP000574390">
    <property type="component" value="Unassembled WGS sequence"/>
</dbReference>
<accession>A0A7J6S2N2</accession>
<feature type="compositionally biased region" description="Basic residues" evidence="1">
    <location>
        <begin position="1"/>
        <end position="10"/>
    </location>
</feature>
<feature type="region of interest" description="Disordered" evidence="1">
    <location>
        <begin position="1"/>
        <end position="112"/>
    </location>
</feature>
<proteinExistence type="predicted"/>
<comment type="caution">
    <text evidence="2">The sequence shown here is derived from an EMBL/GenBank/DDBJ whole genome shotgun (WGS) entry which is preliminary data.</text>
</comment>
<feature type="compositionally biased region" description="Polar residues" evidence="1">
    <location>
        <begin position="131"/>
        <end position="148"/>
    </location>
</feature>
<evidence type="ECO:0000313" key="3">
    <source>
        <dbReference type="Proteomes" id="UP000574390"/>
    </source>
</evidence>
<reference evidence="2 3" key="1">
    <citation type="submission" date="2020-04" db="EMBL/GenBank/DDBJ databases">
        <title>Perkinsus olseni comparative genomics.</title>
        <authorList>
            <person name="Bogema D.R."/>
        </authorList>
    </citation>
    <scope>NUCLEOTIDE SEQUENCE [LARGE SCALE GENOMIC DNA]</scope>
    <source>
        <strain evidence="2">ATCC PRA-205</strain>
    </source>
</reference>
<dbReference type="AlphaFoldDB" id="A0A7J6S2N2"/>
<protein>
    <submittedName>
        <fullName evidence="2">Uncharacterized protein</fullName>
    </submittedName>
</protein>
<dbReference type="EMBL" id="JABANM010017788">
    <property type="protein sequence ID" value="KAF4727179.1"/>
    <property type="molecule type" value="Genomic_DNA"/>
</dbReference>